<dbReference type="AlphaFoldDB" id="A0A024FT90"/>
<sequence>MEGRKFHMFVIGALLVMILGTNGGSNVIQDNAFEDEAIRNLPIKSDENRVDFVDQEQRSKHHQHHPDGKIELSRYTLSVWLEAVMATVIIGSVPIAFLIFIPTGIGSRLEQKNSLRAFLGFTAGGLLGDAFLHLMPHSMSIHNHHDESFSDHGPSLNHEHSHTLSDLRAWLWTIAGITGFFVLDKVVRLKHGSHSHSVIDFVSVNKPDHTEKLPGTTSPLSSVTRRLSKCKEDINVEVNNLNQSARMEPNTRSIAASGYLNLVADFSHNFTDGLAIGATFLRGSGWQTTIAILLHELPHELGDFAILIQSGFKRREAIYLQVLTALGAMIGTVLGLLIESAGDTDSAWISPLTAGGFIYIACSSILPQLLEDCSIWQTVKEVFAFIAGVILMIGITFLE</sequence>
<evidence type="ECO:0000256" key="1">
    <source>
        <dbReference type="ARBA" id="ARBA00004141"/>
    </source>
</evidence>
<feature type="chain" id="PRO_5001529105" description="Zinc transporter" evidence="6">
    <location>
        <begin position="24"/>
        <end position="399"/>
    </location>
</feature>
<keyword evidence="3 5" id="KW-1133">Transmembrane helix</keyword>
<feature type="transmembrane region" description="Helical" evidence="5">
    <location>
        <begin position="169"/>
        <end position="187"/>
    </location>
</feature>
<evidence type="ECO:0000313" key="7">
    <source>
        <dbReference type="EMBL" id="CCI10308.1"/>
    </source>
</evidence>
<keyword evidence="4 5" id="KW-0472">Membrane</keyword>
<dbReference type="GO" id="GO:0006882">
    <property type="term" value="P:intracellular zinc ion homeostasis"/>
    <property type="evidence" value="ECO:0007669"/>
    <property type="project" value="TreeGrafter"/>
</dbReference>
<name>A0A024FT90_9STRA</name>
<organism evidence="7 8">
    <name type="scientific">Albugo candida</name>
    <dbReference type="NCBI Taxonomy" id="65357"/>
    <lineage>
        <taxon>Eukaryota</taxon>
        <taxon>Sar</taxon>
        <taxon>Stramenopiles</taxon>
        <taxon>Oomycota</taxon>
        <taxon>Peronosporomycetes</taxon>
        <taxon>Albuginales</taxon>
        <taxon>Albuginaceae</taxon>
        <taxon>Albugo</taxon>
    </lineage>
</organism>
<feature type="transmembrane region" description="Helical" evidence="5">
    <location>
        <begin position="382"/>
        <end position="398"/>
    </location>
</feature>
<dbReference type="GO" id="GO:0016020">
    <property type="term" value="C:membrane"/>
    <property type="evidence" value="ECO:0007669"/>
    <property type="project" value="UniProtKB-SubCell"/>
</dbReference>
<gene>
    <name evidence="7" type="ORF">BN9_093040</name>
</gene>
<feature type="transmembrane region" description="Helical" evidence="5">
    <location>
        <begin position="349"/>
        <end position="370"/>
    </location>
</feature>
<feature type="transmembrane region" description="Helical" evidence="5">
    <location>
        <begin position="83"/>
        <end position="105"/>
    </location>
</feature>
<dbReference type="STRING" id="65357.A0A024FT90"/>
<evidence type="ECO:0008006" key="9">
    <source>
        <dbReference type="Google" id="ProtNLM"/>
    </source>
</evidence>
<evidence type="ECO:0000256" key="6">
    <source>
        <dbReference type="SAM" id="SignalP"/>
    </source>
</evidence>
<evidence type="ECO:0000313" key="8">
    <source>
        <dbReference type="Proteomes" id="UP000053237"/>
    </source>
</evidence>
<comment type="subcellular location">
    <subcellularLocation>
        <location evidence="1">Membrane</location>
        <topology evidence="1">Multi-pass membrane protein</topology>
    </subcellularLocation>
</comment>
<dbReference type="EMBL" id="CAIX01000211">
    <property type="protein sequence ID" value="CCI10308.1"/>
    <property type="molecule type" value="Genomic_DNA"/>
</dbReference>
<feature type="transmembrane region" description="Helical" evidence="5">
    <location>
        <begin position="317"/>
        <end position="337"/>
    </location>
</feature>
<dbReference type="Pfam" id="PF02535">
    <property type="entry name" value="Zip"/>
    <property type="match status" value="1"/>
</dbReference>
<evidence type="ECO:0000256" key="3">
    <source>
        <dbReference type="ARBA" id="ARBA00022989"/>
    </source>
</evidence>
<keyword evidence="2 5" id="KW-0812">Transmembrane</keyword>
<dbReference type="OrthoDB" id="200954at2759"/>
<dbReference type="PANTHER" id="PTHR16950:SF16">
    <property type="entry name" value="ZINC TRANSPORTER ZIP13"/>
    <property type="match status" value="1"/>
</dbReference>
<evidence type="ECO:0000256" key="4">
    <source>
        <dbReference type="ARBA" id="ARBA00023136"/>
    </source>
</evidence>
<keyword evidence="6" id="KW-0732">Signal</keyword>
<evidence type="ECO:0000256" key="5">
    <source>
        <dbReference type="SAM" id="Phobius"/>
    </source>
</evidence>
<feature type="signal peptide" evidence="6">
    <location>
        <begin position="1"/>
        <end position="23"/>
    </location>
</feature>
<reference evidence="7 8" key="1">
    <citation type="submission" date="2012-05" db="EMBL/GenBank/DDBJ databases">
        <title>Recombination and specialization in a pathogen metapopulation.</title>
        <authorList>
            <person name="Gardiner A."/>
            <person name="Kemen E."/>
            <person name="Schultz-Larsen T."/>
            <person name="MacLean D."/>
            <person name="Van Oosterhout C."/>
            <person name="Jones J.D.G."/>
        </authorList>
    </citation>
    <scope>NUCLEOTIDE SEQUENCE [LARGE SCALE GENOMIC DNA]</scope>
    <source>
        <strain evidence="7 8">Ac Nc2</strain>
    </source>
</reference>
<dbReference type="PANTHER" id="PTHR16950">
    <property type="entry name" value="ZINC TRANSPORTER SLC39A7 HISTIDINE-RICH MEMBRANE PROTEIN KE4"/>
    <property type="match status" value="1"/>
</dbReference>
<accession>A0A024FT90</accession>
<dbReference type="InParanoid" id="A0A024FT90"/>
<proteinExistence type="predicted"/>
<dbReference type="InterPro" id="IPR003689">
    <property type="entry name" value="ZIP"/>
</dbReference>
<evidence type="ECO:0000256" key="2">
    <source>
        <dbReference type="ARBA" id="ARBA00022692"/>
    </source>
</evidence>
<keyword evidence="8" id="KW-1185">Reference proteome</keyword>
<feature type="transmembrane region" description="Helical" evidence="5">
    <location>
        <begin position="117"/>
        <end position="135"/>
    </location>
</feature>
<dbReference type="Proteomes" id="UP000053237">
    <property type="component" value="Unassembled WGS sequence"/>
</dbReference>
<protein>
    <recommendedName>
        <fullName evidence="9">Zinc transporter</fullName>
    </recommendedName>
</protein>
<comment type="caution">
    <text evidence="7">The sequence shown here is derived from an EMBL/GenBank/DDBJ whole genome shotgun (WGS) entry which is preliminary data.</text>
</comment>
<dbReference type="GO" id="GO:0005385">
    <property type="term" value="F:zinc ion transmembrane transporter activity"/>
    <property type="evidence" value="ECO:0007669"/>
    <property type="project" value="TreeGrafter"/>
</dbReference>